<feature type="region of interest" description="Disordered" evidence="1">
    <location>
        <begin position="87"/>
        <end position="106"/>
    </location>
</feature>
<dbReference type="AlphaFoldDB" id="A0A8D8TAM4"/>
<evidence type="ECO:0000256" key="1">
    <source>
        <dbReference type="SAM" id="MobiDB-lite"/>
    </source>
</evidence>
<name>A0A8D8TAM4_9HEMI</name>
<accession>A0A8D8TAM4</accession>
<dbReference type="EMBL" id="HBUF01263021">
    <property type="protein sequence ID" value="CAG6683431.1"/>
    <property type="molecule type" value="Transcribed_RNA"/>
</dbReference>
<evidence type="ECO:0000313" key="2">
    <source>
        <dbReference type="EMBL" id="CAG6683431.1"/>
    </source>
</evidence>
<protein>
    <submittedName>
        <fullName evidence="2">Uncharacterized protein</fullName>
    </submittedName>
</protein>
<reference evidence="2" key="1">
    <citation type="submission" date="2021-05" db="EMBL/GenBank/DDBJ databases">
        <authorList>
            <person name="Alioto T."/>
            <person name="Alioto T."/>
            <person name="Gomez Garrido J."/>
        </authorList>
    </citation>
    <scope>NUCLEOTIDE SEQUENCE</scope>
</reference>
<proteinExistence type="predicted"/>
<sequence>MGFYTFHVCPDSVRTCFHEILRFCYLPRLATCPGLPYTKPVTLHLTIPTQPTLHLTRYTLNIPQRGLKATSLINWYSKRVEKAVKYKQERGEEREQLREKGREGDRFTQEIFSNIAQQV</sequence>
<organism evidence="2">
    <name type="scientific">Cacopsylla melanoneura</name>
    <dbReference type="NCBI Taxonomy" id="428564"/>
    <lineage>
        <taxon>Eukaryota</taxon>
        <taxon>Metazoa</taxon>
        <taxon>Ecdysozoa</taxon>
        <taxon>Arthropoda</taxon>
        <taxon>Hexapoda</taxon>
        <taxon>Insecta</taxon>
        <taxon>Pterygota</taxon>
        <taxon>Neoptera</taxon>
        <taxon>Paraneoptera</taxon>
        <taxon>Hemiptera</taxon>
        <taxon>Sternorrhyncha</taxon>
        <taxon>Psylloidea</taxon>
        <taxon>Psyllidae</taxon>
        <taxon>Psyllinae</taxon>
        <taxon>Cacopsylla</taxon>
    </lineage>
</organism>